<dbReference type="OrthoDB" id="9789113at2"/>
<dbReference type="STRING" id="1304284.L21TH_0658"/>
<evidence type="ECO:0000313" key="3">
    <source>
        <dbReference type="EMBL" id="EOD01304.1"/>
    </source>
</evidence>
<dbReference type="SUPFAM" id="SSF48317">
    <property type="entry name" value="Acid phosphatase/Vanadium-dependent haloperoxidase"/>
    <property type="match status" value="1"/>
</dbReference>
<dbReference type="eggNOG" id="COG0671">
    <property type="taxonomic scope" value="Bacteria"/>
</dbReference>
<feature type="transmembrane region" description="Helical" evidence="1">
    <location>
        <begin position="20"/>
        <end position="42"/>
    </location>
</feature>
<dbReference type="InterPro" id="IPR000326">
    <property type="entry name" value="PAP2/HPO"/>
</dbReference>
<dbReference type="Proteomes" id="UP000013378">
    <property type="component" value="Unassembled WGS sequence"/>
</dbReference>
<feature type="transmembrane region" description="Helical" evidence="1">
    <location>
        <begin position="257"/>
        <end position="276"/>
    </location>
</feature>
<accession>R1CXF2</accession>
<name>R1CXF2_9FIRM</name>
<dbReference type="SMART" id="SM00014">
    <property type="entry name" value="acidPPc"/>
    <property type="match status" value="1"/>
</dbReference>
<feature type="domain" description="Phosphatidic acid phosphatase type 2/haloperoxidase" evidence="2">
    <location>
        <begin position="48"/>
        <end position="159"/>
    </location>
</feature>
<keyword evidence="1" id="KW-0472">Membrane</keyword>
<dbReference type="GO" id="GO:0042392">
    <property type="term" value="F:sphingosine-1-phosphate phosphatase activity"/>
    <property type="evidence" value="ECO:0007669"/>
    <property type="project" value="TreeGrafter"/>
</dbReference>
<keyword evidence="1" id="KW-0812">Transmembrane</keyword>
<feature type="transmembrane region" description="Helical" evidence="1">
    <location>
        <begin position="48"/>
        <end position="66"/>
    </location>
</feature>
<dbReference type="AlphaFoldDB" id="R1CXF2"/>
<gene>
    <name evidence="3" type="ORF">L21TH_0658</name>
</gene>
<dbReference type="Pfam" id="PF01569">
    <property type="entry name" value="PAP2"/>
    <property type="match status" value="1"/>
</dbReference>
<evidence type="ECO:0000256" key="1">
    <source>
        <dbReference type="SAM" id="Phobius"/>
    </source>
</evidence>
<feature type="transmembrane region" description="Helical" evidence="1">
    <location>
        <begin position="170"/>
        <end position="192"/>
    </location>
</feature>
<comment type="caution">
    <text evidence="3">The sequence shown here is derived from an EMBL/GenBank/DDBJ whole genome shotgun (WGS) entry which is preliminary data.</text>
</comment>
<keyword evidence="1" id="KW-1133">Transmembrane helix</keyword>
<dbReference type="PANTHER" id="PTHR14969:SF13">
    <property type="entry name" value="AT30094P"/>
    <property type="match status" value="1"/>
</dbReference>
<evidence type="ECO:0000259" key="2">
    <source>
        <dbReference type="SMART" id="SM00014"/>
    </source>
</evidence>
<organism evidence="3 4">
    <name type="scientific">Caldisalinibacter kiritimatiensis</name>
    <dbReference type="NCBI Taxonomy" id="1304284"/>
    <lineage>
        <taxon>Bacteria</taxon>
        <taxon>Bacillati</taxon>
        <taxon>Bacillota</taxon>
        <taxon>Tissierellia</taxon>
        <taxon>Tissierellales</taxon>
        <taxon>Thermohalobacteraceae</taxon>
        <taxon>Caldisalinibacter</taxon>
    </lineage>
</organism>
<dbReference type="RefSeq" id="WP_006308898.1">
    <property type="nucleotide sequence ID" value="NZ_ARZA01000066.1"/>
</dbReference>
<dbReference type="Gene3D" id="1.20.144.10">
    <property type="entry name" value="Phosphatidic acid phosphatase type 2/haloperoxidase"/>
    <property type="match status" value="1"/>
</dbReference>
<dbReference type="InterPro" id="IPR036938">
    <property type="entry name" value="PAP2/HPO_sf"/>
</dbReference>
<reference evidence="3 4" key="1">
    <citation type="journal article" date="2015" name="Geomicrobiol. J.">
        <title>Caldisalinibacter kiritimatiensis gen. nov., sp. nov., a moderately thermohalophilic thiosulfate-reducing bacterium from a hypersaline microbial mat.</title>
        <authorList>
            <person name="Ben Hania W."/>
            <person name="Joseph M."/>
            <person name="Fiebig A."/>
            <person name="Bunk B."/>
            <person name="Klenk H.-P."/>
            <person name="Fardeau M.-L."/>
            <person name="Spring S."/>
        </authorList>
    </citation>
    <scope>NUCLEOTIDE SEQUENCE [LARGE SCALE GENOMIC DNA]</scope>
    <source>
        <strain evidence="3 4">L21-TH-D2</strain>
    </source>
</reference>
<protein>
    <recommendedName>
        <fullName evidence="2">Phosphatidic acid phosphatase type 2/haloperoxidase domain-containing protein</fullName>
    </recommendedName>
</protein>
<dbReference type="EMBL" id="ARZA01000066">
    <property type="protein sequence ID" value="EOD01304.1"/>
    <property type="molecule type" value="Genomic_DNA"/>
</dbReference>
<sequence length="281" mass="32654">MQFYILMFLQRIANPTLDKLFIFITNLGSETFYILVISYIFWCIDKRLGLKMFILITLSAQINMLLKGFFQVKRPIYYDKINSLYIESAPGYSFPSGHTQGSATFWYYSMNKIKNGIVKVLGWFVIILVAFSRLYLRVHWPIDAIGGFVIGIAFVYVFENLEQRIAAIKFNYITTFIIALVLPNTILMFLVTETVVKFTGLITGALLGYFIENKFIDFKEKNQFFNQIIKYIIGICVLFAVKEIVKIVFPQILAFHYIRYLLVGIWTTLLAPYIFVKLNLA</sequence>
<dbReference type="PANTHER" id="PTHR14969">
    <property type="entry name" value="SPHINGOSINE-1-PHOSPHATE PHOSPHOHYDROLASE"/>
    <property type="match status" value="1"/>
</dbReference>
<feature type="transmembrane region" description="Helical" evidence="1">
    <location>
        <begin position="116"/>
        <end position="134"/>
    </location>
</feature>
<feature type="transmembrane region" description="Helical" evidence="1">
    <location>
        <begin position="228"/>
        <end position="245"/>
    </location>
</feature>
<proteinExistence type="predicted"/>
<keyword evidence="4" id="KW-1185">Reference proteome</keyword>
<evidence type="ECO:0000313" key="4">
    <source>
        <dbReference type="Proteomes" id="UP000013378"/>
    </source>
</evidence>
<feature type="transmembrane region" description="Helical" evidence="1">
    <location>
        <begin position="140"/>
        <end position="158"/>
    </location>
</feature>